<comment type="caution">
    <text evidence="1">The sequence shown here is derived from an EMBL/GenBank/DDBJ whole genome shotgun (WGS) entry which is preliminary data.</text>
</comment>
<protein>
    <submittedName>
        <fullName evidence="1">35201_t:CDS:1</fullName>
    </submittedName>
</protein>
<evidence type="ECO:0000313" key="1">
    <source>
        <dbReference type="EMBL" id="CAG8473763.1"/>
    </source>
</evidence>
<proteinExistence type="predicted"/>
<sequence length="108" mass="12292">TEPGEETKLVEDIEISGEGTKLFDYCTKQLSYNGTEQPIWLGDISGSSLLGVVEIKENMDPMWTDNDEVKESQRKQREESQQKQREEPTNAKEVKPTNSKSQDTNNLN</sequence>
<accession>A0ACA9KJD7</accession>
<dbReference type="Proteomes" id="UP000789920">
    <property type="component" value="Unassembled WGS sequence"/>
</dbReference>
<keyword evidence="2" id="KW-1185">Reference proteome</keyword>
<gene>
    <name evidence="1" type="ORF">RPERSI_LOCUS695</name>
</gene>
<evidence type="ECO:0000313" key="2">
    <source>
        <dbReference type="Proteomes" id="UP000789920"/>
    </source>
</evidence>
<feature type="non-terminal residue" evidence="1">
    <location>
        <position position="1"/>
    </location>
</feature>
<reference evidence="1" key="1">
    <citation type="submission" date="2021-06" db="EMBL/GenBank/DDBJ databases">
        <authorList>
            <person name="Kallberg Y."/>
            <person name="Tangrot J."/>
            <person name="Rosling A."/>
        </authorList>
    </citation>
    <scope>NUCLEOTIDE SEQUENCE</scope>
    <source>
        <strain evidence="1">MA461A</strain>
    </source>
</reference>
<name>A0ACA9KJD7_9GLOM</name>
<dbReference type="EMBL" id="CAJVQC010000547">
    <property type="protein sequence ID" value="CAG8473763.1"/>
    <property type="molecule type" value="Genomic_DNA"/>
</dbReference>
<organism evidence="1 2">
    <name type="scientific">Racocetra persica</name>
    <dbReference type="NCBI Taxonomy" id="160502"/>
    <lineage>
        <taxon>Eukaryota</taxon>
        <taxon>Fungi</taxon>
        <taxon>Fungi incertae sedis</taxon>
        <taxon>Mucoromycota</taxon>
        <taxon>Glomeromycotina</taxon>
        <taxon>Glomeromycetes</taxon>
        <taxon>Diversisporales</taxon>
        <taxon>Gigasporaceae</taxon>
        <taxon>Racocetra</taxon>
    </lineage>
</organism>